<reference evidence="1" key="1">
    <citation type="submission" date="2020-04" db="EMBL/GenBank/DDBJ databases">
        <authorList>
            <person name="Chiriac C."/>
            <person name="Salcher M."/>
            <person name="Ghai R."/>
            <person name="Kavagutti S V."/>
        </authorList>
    </citation>
    <scope>NUCLEOTIDE SEQUENCE</scope>
</reference>
<name>A0A6J5MM46_9CAUD</name>
<dbReference type="EMBL" id="LR796484">
    <property type="protein sequence ID" value="CAB4147698.1"/>
    <property type="molecule type" value="Genomic_DNA"/>
</dbReference>
<protein>
    <submittedName>
        <fullName evidence="1">Uncharacterized protein</fullName>
    </submittedName>
</protein>
<dbReference type="EMBL" id="LR796666">
    <property type="protein sequence ID" value="CAB4158257.1"/>
    <property type="molecule type" value="Genomic_DNA"/>
</dbReference>
<proteinExistence type="predicted"/>
<accession>A0A6J5MM46</accession>
<sequence length="53" mass="5953">MRNQEFKNSVDKPIVVNDSRFGIRKFFINENERPSIGGVYAIPGKGPNGESQN</sequence>
<evidence type="ECO:0000313" key="1">
    <source>
        <dbReference type="EMBL" id="CAB4147698.1"/>
    </source>
</evidence>
<evidence type="ECO:0000313" key="2">
    <source>
        <dbReference type="EMBL" id="CAB4158257.1"/>
    </source>
</evidence>
<organism evidence="1">
    <name type="scientific">uncultured Caudovirales phage</name>
    <dbReference type="NCBI Taxonomy" id="2100421"/>
    <lineage>
        <taxon>Viruses</taxon>
        <taxon>Duplodnaviria</taxon>
        <taxon>Heunggongvirae</taxon>
        <taxon>Uroviricota</taxon>
        <taxon>Caudoviricetes</taxon>
        <taxon>Peduoviridae</taxon>
        <taxon>Maltschvirus</taxon>
        <taxon>Maltschvirus maltsch</taxon>
    </lineage>
</organism>
<gene>
    <name evidence="1" type="ORF">UFOVP429_42</name>
    <name evidence="2" type="ORF">UFOVP696_125</name>
</gene>